<dbReference type="OrthoDB" id="4959284at2759"/>
<dbReference type="STRING" id="1380566.A0A179G4Y9"/>
<gene>
    <name evidence="3" type="ORF">VFPPC_00757</name>
</gene>
<evidence type="ECO:0000256" key="1">
    <source>
        <dbReference type="SAM" id="Coils"/>
    </source>
</evidence>
<keyword evidence="4" id="KW-1185">Reference proteome</keyword>
<feature type="region of interest" description="Disordered" evidence="2">
    <location>
        <begin position="38"/>
        <end position="97"/>
    </location>
</feature>
<feature type="coiled-coil region" evidence="1">
    <location>
        <begin position="232"/>
        <end position="280"/>
    </location>
</feature>
<dbReference type="AlphaFoldDB" id="A0A179G4Y9"/>
<keyword evidence="1" id="KW-0175">Coiled coil</keyword>
<dbReference type="KEGG" id="pchm:VFPPC_00757"/>
<feature type="compositionally biased region" description="Polar residues" evidence="2">
    <location>
        <begin position="64"/>
        <end position="93"/>
    </location>
</feature>
<reference evidence="3 4" key="1">
    <citation type="journal article" date="2016" name="PLoS Pathog.">
        <title>Biosynthesis of antibiotic leucinostatins in bio-control fungus Purpureocillium lilacinum and their inhibition on phytophthora revealed by genome mining.</title>
        <authorList>
            <person name="Wang G."/>
            <person name="Liu Z."/>
            <person name="Lin R."/>
            <person name="Li E."/>
            <person name="Mao Z."/>
            <person name="Ling J."/>
            <person name="Yang Y."/>
            <person name="Yin W.B."/>
            <person name="Xie B."/>
        </authorList>
    </citation>
    <scope>NUCLEOTIDE SEQUENCE [LARGE SCALE GENOMIC DNA]</scope>
    <source>
        <strain evidence="3">170</strain>
    </source>
</reference>
<accession>A0A179G4Y9</accession>
<protein>
    <submittedName>
        <fullName evidence="3">Uncharacterized protein</fullName>
    </submittedName>
</protein>
<organism evidence="3 4">
    <name type="scientific">Pochonia chlamydosporia 170</name>
    <dbReference type="NCBI Taxonomy" id="1380566"/>
    <lineage>
        <taxon>Eukaryota</taxon>
        <taxon>Fungi</taxon>
        <taxon>Dikarya</taxon>
        <taxon>Ascomycota</taxon>
        <taxon>Pezizomycotina</taxon>
        <taxon>Sordariomycetes</taxon>
        <taxon>Hypocreomycetidae</taxon>
        <taxon>Hypocreales</taxon>
        <taxon>Clavicipitaceae</taxon>
        <taxon>Pochonia</taxon>
    </lineage>
</organism>
<dbReference type="RefSeq" id="XP_018148995.1">
    <property type="nucleotide sequence ID" value="XM_018280715.1"/>
</dbReference>
<proteinExistence type="predicted"/>
<evidence type="ECO:0000256" key="2">
    <source>
        <dbReference type="SAM" id="MobiDB-lite"/>
    </source>
</evidence>
<name>A0A179G4Y9_METCM</name>
<feature type="compositionally biased region" description="Basic and acidic residues" evidence="2">
    <location>
        <begin position="38"/>
        <end position="58"/>
    </location>
</feature>
<dbReference type="EMBL" id="LSBJ02000001">
    <property type="protein sequence ID" value="OAQ72912.1"/>
    <property type="molecule type" value="Genomic_DNA"/>
</dbReference>
<evidence type="ECO:0000313" key="4">
    <source>
        <dbReference type="Proteomes" id="UP000078397"/>
    </source>
</evidence>
<sequence>MVRGYRGRADFHHSRNRYFNPRSHQHWSRDDERFQPRRPYYDSRDTCHEERRTPTRDEIDSESDNMSPARNSTRPSEHGSSTNVPHQPRSTNLSRREADMKHLVELLCDRMYWYMQRDHQDKKVKKMQNELDRCRPGYPETSNHADVLKLQMDQTSREKQKCCDRLNGADGKLLDHLVTFVDKQGERLLSTQNHGVKSEDVDSRLETLRGSLLEQFHTRLKEESGHLGNSVRSQLQEETAELKLSLEQEKERNDRLQTKMEEMEKALLTLEQRHTSLTEETLKNNSARLQLDGKLVAVDNKLTQLSGRIDGIMRNTVTTEALSSALEQFDSILSAFDKSTVSEQWGFNKEAGMKTRRLLQTIVEDLNSVKLSLRSETPAASSQKVADLQNELNSCVNMVESHSKQHSSISETLKSIEDILKQVTLAQENDTGQRSLPGSPSKAALEVDQILDQKFQPFSASIADRVKAMMQEKLNEVARDLGTFVNNERVAREHASAAAEDSLTIASTLRQDVDVLRDGVHASMWKLDCELGEQKKQIHWCNEGLASFDRRLQRTAAEGGDSVEKLELQLRVVNAWQSNFTTASLYQDITKHITDTLPLTMLQKINSVTSRLEAIEAYFKMNNDGTPRKRKTSHK</sequence>
<comment type="caution">
    <text evidence="3">The sequence shown here is derived from an EMBL/GenBank/DDBJ whole genome shotgun (WGS) entry which is preliminary data.</text>
</comment>
<dbReference type="Proteomes" id="UP000078397">
    <property type="component" value="Unassembled WGS sequence"/>
</dbReference>
<evidence type="ECO:0000313" key="3">
    <source>
        <dbReference type="EMBL" id="OAQ72912.1"/>
    </source>
</evidence>
<dbReference type="GeneID" id="28844709"/>